<organism evidence="1 2">
    <name type="scientific">Staphylotrichum longicolle</name>
    <dbReference type="NCBI Taxonomy" id="669026"/>
    <lineage>
        <taxon>Eukaryota</taxon>
        <taxon>Fungi</taxon>
        <taxon>Dikarya</taxon>
        <taxon>Ascomycota</taxon>
        <taxon>Pezizomycotina</taxon>
        <taxon>Sordariomycetes</taxon>
        <taxon>Sordariomycetidae</taxon>
        <taxon>Sordariales</taxon>
        <taxon>Chaetomiaceae</taxon>
        <taxon>Staphylotrichum</taxon>
    </lineage>
</organism>
<proteinExistence type="predicted"/>
<dbReference type="PANTHER" id="PTHR48219:SF2">
    <property type="entry name" value="VACUOLAR PROTEIN SORTING-ASSOCIATED PROTEIN 62"/>
    <property type="match status" value="1"/>
</dbReference>
<comment type="caution">
    <text evidence="1">The sequence shown here is derived from an EMBL/GenBank/DDBJ whole genome shotgun (WGS) entry which is preliminary data.</text>
</comment>
<evidence type="ECO:0008006" key="3">
    <source>
        <dbReference type="Google" id="ProtNLM"/>
    </source>
</evidence>
<dbReference type="InterPro" id="IPR009291">
    <property type="entry name" value="Vps62"/>
</dbReference>
<name>A0AAD4EYN4_9PEZI</name>
<dbReference type="Pfam" id="PF06101">
    <property type="entry name" value="Vps62"/>
    <property type="match status" value="1"/>
</dbReference>
<evidence type="ECO:0000313" key="2">
    <source>
        <dbReference type="Proteomes" id="UP001197093"/>
    </source>
</evidence>
<sequence length="408" mass="43266">MSDNKTLSYGDLVVTLTSAFTPRWNDSGSGANRDGAFWHPTSQANNTLRPLGSVAVPHHNPLPNNHAVLLVGDNPAQRAKGIYDPAVASPVDYTLLWTDAGSGADADGSFWRPVPPAGYISLGDVAGVGRAKPRVDEVWCVRADLVSDGVYPEGSVWDDGGSGADADGSFWEVVPRPGGGAGEYVPVVAGTFRFTGGYAKPEGALAKVPALFVPRQKGAGVVGRPPVLTAEDEVPDVGQTSELAVQSAVTLPFTSFFDATDRQGLGNIRDPFCTVTKKVGWVVLEKFPNYQETVYTQTQSVTTGVRKTKSESTSHSAGVTISSEIGYGLSKWSVSLNYQFSFSQTSSIEEVQERTMSKTITVAPHTVAIAWGKKIVIQGVRSDGTRIEGEVSFNASEEVAVTDVPVKA</sequence>
<dbReference type="AlphaFoldDB" id="A0AAD4EYN4"/>
<dbReference type="EMBL" id="JAHCVI010000003">
    <property type="protein sequence ID" value="KAG7288127.1"/>
    <property type="molecule type" value="Genomic_DNA"/>
</dbReference>
<accession>A0AAD4EYN4</accession>
<dbReference type="SUPFAM" id="SSF56973">
    <property type="entry name" value="Aerolisin/ETX pore-forming domain"/>
    <property type="match status" value="1"/>
</dbReference>
<keyword evidence="2" id="KW-1185">Reference proteome</keyword>
<dbReference type="PANTHER" id="PTHR48219">
    <property type="entry name" value="VACUOLAR PROTEIN SORTING-ASSOCIATED PROTEIN 62-RELATED"/>
    <property type="match status" value="1"/>
</dbReference>
<gene>
    <name evidence="1" type="ORF">NEMBOFW57_007650</name>
</gene>
<reference evidence="1" key="1">
    <citation type="submission" date="2023-02" db="EMBL/GenBank/DDBJ databases">
        <authorList>
            <person name="Palmer J.M."/>
        </authorList>
    </citation>
    <scope>NUCLEOTIDE SEQUENCE</scope>
    <source>
        <strain evidence="1">FW57</strain>
    </source>
</reference>
<evidence type="ECO:0000313" key="1">
    <source>
        <dbReference type="EMBL" id="KAG7288127.1"/>
    </source>
</evidence>
<protein>
    <recommendedName>
        <fullName evidence="3">Insecticidal crystal toxin domain-containing protein</fullName>
    </recommendedName>
</protein>
<dbReference type="Proteomes" id="UP001197093">
    <property type="component" value="Unassembled WGS sequence"/>
</dbReference>